<name>A0A2M4CFF3_9DIPT</name>
<sequence>MSCCCCCCSCCCRCCCSCCSCSSVSSRSFSPVRLDMFSVTGCSHTSRSHLGRGRFACTDECVTSTFE</sequence>
<evidence type="ECO:0000313" key="1">
    <source>
        <dbReference type="EMBL" id="MBW63989.1"/>
    </source>
</evidence>
<reference evidence="1" key="1">
    <citation type="submission" date="2018-01" db="EMBL/GenBank/DDBJ databases">
        <title>An insight into the sialome of Amazonian anophelines.</title>
        <authorList>
            <person name="Ribeiro J.M."/>
            <person name="Scarpassa V."/>
            <person name="Calvo E."/>
        </authorList>
    </citation>
    <scope>NUCLEOTIDE SEQUENCE</scope>
    <source>
        <tissue evidence="1">Salivary glands</tissue>
    </source>
</reference>
<protein>
    <submittedName>
        <fullName evidence="1">Putative secreted protein</fullName>
    </submittedName>
</protein>
<dbReference type="EMBL" id="GGFJ01014848">
    <property type="protein sequence ID" value="MBW63989.1"/>
    <property type="molecule type" value="Transcribed_RNA"/>
</dbReference>
<accession>A0A2M4CFF3</accession>
<organism evidence="1">
    <name type="scientific">Anopheles marajoara</name>
    <dbReference type="NCBI Taxonomy" id="58244"/>
    <lineage>
        <taxon>Eukaryota</taxon>
        <taxon>Metazoa</taxon>
        <taxon>Ecdysozoa</taxon>
        <taxon>Arthropoda</taxon>
        <taxon>Hexapoda</taxon>
        <taxon>Insecta</taxon>
        <taxon>Pterygota</taxon>
        <taxon>Neoptera</taxon>
        <taxon>Endopterygota</taxon>
        <taxon>Diptera</taxon>
        <taxon>Nematocera</taxon>
        <taxon>Culicoidea</taxon>
        <taxon>Culicidae</taxon>
        <taxon>Anophelinae</taxon>
        <taxon>Anopheles</taxon>
    </lineage>
</organism>
<proteinExistence type="predicted"/>
<dbReference type="AlphaFoldDB" id="A0A2M4CFF3"/>